<dbReference type="EMBL" id="JAVHJS010000023">
    <property type="protein sequence ID" value="KAK2819521.1"/>
    <property type="molecule type" value="Genomic_DNA"/>
</dbReference>
<dbReference type="AlphaFoldDB" id="A0AA88IUT8"/>
<dbReference type="Proteomes" id="UP001187315">
    <property type="component" value="Unassembled WGS sequence"/>
</dbReference>
<accession>A0AA88IUT8</accession>
<proteinExistence type="predicted"/>
<evidence type="ECO:0000256" key="1">
    <source>
        <dbReference type="SAM" id="MobiDB-lite"/>
    </source>
</evidence>
<evidence type="ECO:0000313" key="2">
    <source>
        <dbReference type="EMBL" id="KAK2819521.1"/>
    </source>
</evidence>
<protein>
    <submittedName>
        <fullName evidence="2">Uncharacterized protein</fullName>
    </submittedName>
</protein>
<evidence type="ECO:0000313" key="3">
    <source>
        <dbReference type="Proteomes" id="UP001187315"/>
    </source>
</evidence>
<gene>
    <name evidence="2" type="ORF">Q7C36_021167</name>
</gene>
<reference evidence="2" key="1">
    <citation type="submission" date="2023-08" db="EMBL/GenBank/DDBJ databases">
        <title>Pelteobagrus vachellii genome.</title>
        <authorList>
            <person name="Liu H."/>
        </authorList>
    </citation>
    <scope>NUCLEOTIDE SEQUENCE</scope>
    <source>
        <strain evidence="2">PRFRI_2022a</strain>
        <tissue evidence="2">Muscle</tissue>
    </source>
</reference>
<name>A0AA88IUT8_TACVA</name>
<keyword evidence="3" id="KW-1185">Reference proteome</keyword>
<sequence length="76" mass="8636">MSRDRFNRSEAEMAGHEPSLFKRSGLVATWVAMEVTKTLQQREDFVRVRPKPTLIDETGGGLPPSFNGSDRDRICR</sequence>
<organism evidence="2 3">
    <name type="scientific">Tachysurus vachellii</name>
    <name type="common">Darkbarbel catfish</name>
    <name type="synonym">Pelteobagrus vachellii</name>
    <dbReference type="NCBI Taxonomy" id="175792"/>
    <lineage>
        <taxon>Eukaryota</taxon>
        <taxon>Metazoa</taxon>
        <taxon>Chordata</taxon>
        <taxon>Craniata</taxon>
        <taxon>Vertebrata</taxon>
        <taxon>Euteleostomi</taxon>
        <taxon>Actinopterygii</taxon>
        <taxon>Neopterygii</taxon>
        <taxon>Teleostei</taxon>
        <taxon>Ostariophysi</taxon>
        <taxon>Siluriformes</taxon>
        <taxon>Bagridae</taxon>
        <taxon>Tachysurus</taxon>
    </lineage>
</organism>
<feature type="region of interest" description="Disordered" evidence="1">
    <location>
        <begin position="52"/>
        <end position="76"/>
    </location>
</feature>
<comment type="caution">
    <text evidence="2">The sequence shown here is derived from an EMBL/GenBank/DDBJ whole genome shotgun (WGS) entry which is preliminary data.</text>
</comment>